<dbReference type="Proteomes" id="UP000075357">
    <property type="component" value="Unassembled WGS sequence"/>
</dbReference>
<dbReference type="PATRIC" id="fig|36807.3.peg.1291"/>
<evidence type="ECO:0000313" key="3">
    <source>
        <dbReference type="Proteomes" id="UP000075357"/>
    </source>
</evidence>
<proteinExistence type="predicted"/>
<dbReference type="Gene3D" id="3.40.960.10">
    <property type="entry name" value="VSR Endonuclease"/>
    <property type="match status" value="1"/>
</dbReference>
<reference evidence="2 3" key="1">
    <citation type="submission" date="2016-01" db="EMBL/GenBank/DDBJ databases">
        <title>Draft genome sequences of Microbacterium laevaniformans LCDC 91-0039 and the type strain of Microbacterium hominis LCDC 84-209.</title>
        <authorList>
            <person name="Bernier A.-M."/>
            <person name="Bernard K."/>
        </authorList>
    </citation>
    <scope>NUCLEOTIDE SEQUENCE [LARGE SCALE GENOMIC DNA]</scope>
    <source>
        <strain evidence="2 3">LCDC 91-0039</strain>
    </source>
</reference>
<sequence length="313" mass="34325">MHRQPLPRSLGPAFAVADARAAGVTASRLRAHDLGHPFHGVRVAPLGRRIEVSPEAAVLELVEQYACRMTEHEFFSHAAASVLWGLPLPIASVRTSGLDVSVFAPRRAPASVGVSGHTVRRGLAHVVTHPARRVRVASPASTVAMLAARMPHLYDLVAVADAAVREPLHPRDPPALTSVGHLTSALHAGRRVGRDLLRIAIPRVSTRSRSRAETWLRLTVVDAGLPEPQVNYDVVEEGRWLAQVDLAYAELKIAIEYEGEHHLTDPAQWAEDIARMDRLVEAGWRVIRVTKSEVFRDPARLIERIRRAVGARG</sequence>
<dbReference type="InterPro" id="IPR007569">
    <property type="entry name" value="DUF559"/>
</dbReference>
<dbReference type="Pfam" id="PF04480">
    <property type="entry name" value="DUF559"/>
    <property type="match status" value="1"/>
</dbReference>
<evidence type="ECO:0000259" key="1">
    <source>
        <dbReference type="Pfam" id="PF04480"/>
    </source>
</evidence>
<gene>
    <name evidence="2" type="ORF">Mlaev_01268</name>
</gene>
<dbReference type="InterPro" id="IPR011335">
    <property type="entry name" value="Restrct_endonuc-II-like"/>
</dbReference>
<accession>A0A150HFK8</accession>
<dbReference type="EMBL" id="LRAD01000027">
    <property type="protein sequence ID" value="KXZ60724.1"/>
    <property type="molecule type" value="Genomic_DNA"/>
</dbReference>
<dbReference type="SUPFAM" id="SSF52980">
    <property type="entry name" value="Restriction endonuclease-like"/>
    <property type="match status" value="1"/>
</dbReference>
<dbReference type="AlphaFoldDB" id="A0A150HFK8"/>
<dbReference type="STRING" id="36807.Mlaev_01268"/>
<protein>
    <recommendedName>
        <fullName evidence="1">DUF559 domain-containing protein</fullName>
    </recommendedName>
</protein>
<feature type="domain" description="DUF559" evidence="1">
    <location>
        <begin position="244"/>
        <end position="308"/>
    </location>
</feature>
<evidence type="ECO:0000313" key="2">
    <source>
        <dbReference type="EMBL" id="KXZ60724.1"/>
    </source>
</evidence>
<comment type="caution">
    <text evidence="2">The sequence shown here is derived from an EMBL/GenBank/DDBJ whole genome shotgun (WGS) entry which is preliminary data.</text>
</comment>
<keyword evidence="3" id="KW-1185">Reference proteome</keyword>
<organism evidence="2 3">
    <name type="scientific">Microbacterium laevaniformans</name>
    <dbReference type="NCBI Taxonomy" id="36807"/>
    <lineage>
        <taxon>Bacteria</taxon>
        <taxon>Bacillati</taxon>
        <taxon>Actinomycetota</taxon>
        <taxon>Actinomycetes</taxon>
        <taxon>Micrococcales</taxon>
        <taxon>Microbacteriaceae</taxon>
        <taxon>Microbacterium</taxon>
    </lineage>
</organism>
<dbReference type="RefSeq" id="WP_061682809.1">
    <property type="nucleotide sequence ID" value="NZ_BAABEE010000001.1"/>
</dbReference>
<name>A0A150HFK8_9MICO</name>